<protein>
    <submittedName>
        <fullName evidence="4">Uncharacterized protein</fullName>
    </submittedName>
</protein>
<dbReference type="InterPro" id="IPR008930">
    <property type="entry name" value="Terpenoid_cyclase/PrenylTrfase"/>
</dbReference>
<evidence type="ECO:0000256" key="1">
    <source>
        <dbReference type="SAM" id="MobiDB-lite"/>
    </source>
</evidence>
<proteinExistence type="predicted"/>
<feature type="compositionally biased region" description="Acidic residues" evidence="1">
    <location>
        <begin position="172"/>
        <end position="197"/>
    </location>
</feature>
<feature type="signal peptide" evidence="3">
    <location>
        <begin position="1"/>
        <end position="27"/>
    </location>
</feature>
<feature type="compositionally biased region" description="Basic and acidic residues" evidence="1">
    <location>
        <begin position="100"/>
        <end position="109"/>
    </location>
</feature>
<feature type="compositionally biased region" description="Basic and acidic residues" evidence="1">
    <location>
        <begin position="948"/>
        <end position="962"/>
    </location>
</feature>
<dbReference type="SUPFAM" id="SSF48239">
    <property type="entry name" value="Terpenoid cyclases/Protein prenyltransferases"/>
    <property type="match status" value="1"/>
</dbReference>
<evidence type="ECO:0000256" key="3">
    <source>
        <dbReference type="SAM" id="SignalP"/>
    </source>
</evidence>
<feature type="chain" id="PRO_5046277618" evidence="3">
    <location>
        <begin position="28"/>
        <end position="1238"/>
    </location>
</feature>
<gene>
    <name evidence="4" type="ORF">WMO28_02430</name>
</gene>
<name>A0ABV1BB06_9FIRM</name>
<evidence type="ECO:0000313" key="5">
    <source>
        <dbReference type="Proteomes" id="UP001473063"/>
    </source>
</evidence>
<feature type="region of interest" description="Disordered" evidence="1">
    <location>
        <begin position="100"/>
        <end position="133"/>
    </location>
</feature>
<feature type="compositionally biased region" description="Acidic residues" evidence="1">
    <location>
        <begin position="246"/>
        <end position="266"/>
    </location>
</feature>
<feature type="compositionally biased region" description="Low complexity" evidence="1">
    <location>
        <begin position="968"/>
        <end position="982"/>
    </location>
</feature>
<feature type="compositionally biased region" description="Acidic residues" evidence="1">
    <location>
        <begin position="215"/>
        <end position="231"/>
    </location>
</feature>
<dbReference type="Proteomes" id="UP001473063">
    <property type="component" value="Unassembled WGS sequence"/>
</dbReference>
<dbReference type="Gene3D" id="1.50.10.20">
    <property type="match status" value="1"/>
</dbReference>
<feature type="region of interest" description="Disordered" evidence="1">
    <location>
        <begin position="812"/>
        <end position="982"/>
    </location>
</feature>
<reference evidence="4 5" key="1">
    <citation type="submission" date="2024-03" db="EMBL/GenBank/DDBJ databases">
        <title>Human intestinal bacterial collection.</title>
        <authorList>
            <person name="Pauvert C."/>
            <person name="Hitch T.C.A."/>
            <person name="Clavel T."/>
        </authorList>
    </citation>
    <scope>NUCLEOTIDE SEQUENCE [LARGE SCALE GENOMIC DNA]</scope>
    <source>
        <strain evidence="4 5">CLA-JM-H16</strain>
    </source>
</reference>
<keyword evidence="3" id="KW-0732">Signal</keyword>
<keyword evidence="5" id="KW-1185">Reference proteome</keyword>
<keyword evidence="2" id="KW-0812">Transmembrane</keyword>
<feature type="compositionally biased region" description="Low complexity" evidence="1">
    <location>
        <begin position="898"/>
        <end position="910"/>
    </location>
</feature>
<keyword evidence="2" id="KW-1133">Transmembrane helix</keyword>
<dbReference type="RefSeq" id="WP_349055954.1">
    <property type="nucleotide sequence ID" value="NZ_JBBMEJ010000002.1"/>
</dbReference>
<sequence length="1238" mass="136728">MQRKRFLALMLTATLFGQSVTVMPVMASSENTEEIEDFASGLEPEENEIPVISEDLPEETVTYYLNEEAEPLKIRTENEEYLKYLWLKSEDNENFQEIKKSDTEKTDQEEKQEDQENQSEKTEEYETEAEYAPPTDIAGTFYYKVRVWNADETDENAYIESRTVCIQVLEEEPGDNDSTDSADGQEEQLESPDESESAAENKETSEAENPSTVEDYTEDAANEDTDADATEELAAPESDSAGNDVNIDEDNAENNSADDENEETAESLDYVNHLPVRQENIPENETYETEGYWNVLLDEIFRDPDGDQMTYYERGERDEEWTQIDGNSYLCHLKENQETYIFTAKDQEGYGEIYAITLTKKNDSQEEQTETYAMDSEEDFSAGEAEVASSQKVNFAATYKATGEYLASMAEKSAPENASIYGEWMIIGLKRSGQPVDSSVYNRYLSNVVNTVKEKQGILHAKKYSEYSRTILGLTAIGEDVTDVGGYNLLQPLSDFDQTIWQGVNGTIWALIAFDSHDYEIPEAEEGKNQTTREKLIDDILKNEVSGGGWSIFGGADSDMTGMALQALAPYYNSNSSVKAAVDRAVSKLSSMQLSDGTFGTMGHSTSESCSQVVAGLSAMGIDCDKDSRFIKNGNSLLQGLLSYYTGEGGFRHVMSSGYDQMATEQAYYAMTAYSRMKNGQNSLYDMTDIAIKSDREKASEVIKLIEALPEEITMNNFQQVITAYAAYNGLNSAQKSVITKEDQEKLLKAYKAAQEVEIKNVEKLIAGIGKVTLKSEEKITDAKIAYNSLPEDKKKKVSNYSVLVAAEKELQKLKKESEPTSTPGKPSKPEKTPTPDSKPTADPTEKPSKPSGKPGQSVNMVTPTPTQPPKSEKTPEPTPGQSQKPAKTPAPTPGQASKPTKTPTPSPTSGANPSRTKSAGGSTKSVSSGGKISSKKSSSAAGNTKTADGKSKSSREKENTKNKKTASKTSTSEVKATKTTASEKVVSEMKAFFDKKRKNPYPSKVDDYTEKQIKELGKTWKNYEKLSAGEKKAVQKDQTYKAFRKLLTSLGEKYHFDQATGTNLADNKEDALPWYVQMVVNPKIADENEIKTIQKVLGEESEVLSLNEIQFVDTLTGDSWKPKDILNVQLPMADLGDYKSCMIVHITDKGKVEFLKGKVSDSYITFDAAEFSAYGIVGFMGDSNEILSDQEKKKPVWPWIVGGGAALLLVVILGGVQLADSRKAKAASGKKKDKSEK</sequence>
<dbReference type="CDD" id="cd00688">
    <property type="entry name" value="ISOPREN_C2_like"/>
    <property type="match status" value="1"/>
</dbReference>
<feature type="region of interest" description="Disordered" evidence="1">
    <location>
        <begin position="172"/>
        <end position="271"/>
    </location>
</feature>
<keyword evidence="2" id="KW-0472">Membrane</keyword>
<organism evidence="4 5">
    <name type="scientific">Blautia aquisgranensis</name>
    <dbReference type="NCBI Taxonomy" id="3133153"/>
    <lineage>
        <taxon>Bacteria</taxon>
        <taxon>Bacillati</taxon>
        <taxon>Bacillota</taxon>
        <taxon>Clostridia</taxon>
        <taxon>Lachnospirales</taxon>
        <taxon>Lachnospiraceae</taxon>
        <taxon>Blautia</taxon>
    </lineage>
</organism>
<dbReference type="EMBL" id="JBBMEJ010000002">
    <property type="protein sequence ID" value="MEQ2369813.1"/>
    <property type="molecule type" value="Genomic_DNA"/>
</dbReference>
<feature type="transmembrane region" description="Helical" evidence="2">
    <location>
        <begin position="1197"/>
        <end position="1217"/>
    </location>
</feature>
<evidence type="ECO:0000256" key="2">
    <source>
        <dbReference type="SAM" id="Phobius"/>
    </source>
</evidence>
<accession>A0ABV1BB06</accession>
<comment type="caution">
    <text evidence="4">The sequence shown here is derived from an EMBL/GenBank/DDBJ whole genome shotgun (WGS) entry which is preliminary data.</text>
</comment>
<evidence type="ECO:0000313" key="4">
    <source>
        <dbReference type="EMBL" id="MEQ2369813.1"/>
    </source>
</evidence>
<feature type="compositionally biased region" description="Low complexity" evidence="1">
    <location>
        <begin position="917"/>
        <end position="947"/>
    </location>
</feature>